<organism evidence="2">
    <name type="scientific">Anopheles marajoara</name>
    <dbReference type="NCBI Taxonomy" id="58244"/>
    <lineage>
        <taxon>Eukaryota</taxon>
        <taxon>Metazoa</taxon>
        <taxon>Ecdysozoa</taxon>
        <taxon>Arthropoda</taxon>
        <taxon>Hexapoda</taxon>
        <taxon>Insecta</taxon>
        <taxon>Pterygota</taxon>
        <taxon>Neoptera</taxon>
        <taxon>Endopterygota</taxon>
        <taxon>Diptera</taxon>
        <taxon>Nematocera</taxon>
        <taxon>Culicoidea</taxon>
        <taxon>Culicidae</taxon>
        <taxon>Anophelinae</taxon>
        <taxon>Anopheles</taxon>
    </lineage>
</organism>
<reference evidence="2" key="1">
    <citation type="submission" date="2018-01" db="EMBL/GenBank/DDBJ databases">
        <title>An insight into the sialome of Amazonian anophelines.</title>
        <authorList>
            <person name="Ribeiro J.M."/>
            <person name="Scarpassa V."/>
            <person name="Calvo E."/>
        </authorList>
    </citation>
    <scope>NUCLEOTIDE SEQUENCE</scope>
    <source>
        <tissue evidence="2">Salivary glands</tissue>
    </source>
</reference>
<evidence type="ECO:0000256" key="1">
    <source>
        <dbReference type="SAM" id="SignalP"/>
    </source>
</evidence>
<feature type="signal peptide" evidence="1">
    <location>
        <begin position="1"/>
        <end position="20"/>
    </location>
</feature>
<sequence>MKTLSLALFLSATRLTVIIAVVAVRLASHGGQVGRVRRVHGVLLGPLNGTRILRRCADVGALYECRPLLYTLITAPASTASSSFSATISSWNLWWLPMAWQMRWMLGRCSECLDDGCLSGRQGTLVAVFMPINVLPYSLPEELDEPFGVPTAPPIPLVPCIIILVPPLSGVTIGF</sequence>
<proteinExistence type="predicted"/>
<feature type="chain" id="PRO_5014766411" evidence="1">
    <location>
        <begin position="21"/>
        <end position="175"/>
    </location>
</feature>
<protein>
    <submittedName>
        <fullName evidence="2">Putative secreted protein</fullName>
    </submittedName>
</protein>
<dbReference type="AlphaFoldDB" id="A0A2M4C669"/>
<accession>A0A2M4C669</accession>
<name>A0A2M4C669_9DIPT</name>
<dbReference type="EMBL" id="GGFJ01011594">
    <property type="protein sequence ID" value="MBW60735.1"/>
    <property type="molecule type" value="Transcribed_RNA"/>
</dbReference>
<evidence type="ECO:0000313" key="2">
    <source>
        <dbReference type="EMBL" id="MBW60735.1"/>
    </source>
</evidence>
<keyword evidence="1" id="KW-0732">Signal</keyword>